<name>A0ABY8TDI2_9HYPH</name>
<evidence type="ECO:0000256" key="1">
    <source>
        <dbReference type="ARBA" id="ARBA00022598"/>
    </source>
</evidence>
<evidence type="ECO:0000313" key="7">
    <source>
        <dbReference type="Proteomes" id="UP001233264"/>
    </source>
</evidence>
<evidence type="ECO:0000256" key="3">
    <source>
        <dbReference type="ARBA" id="ARBA00022840"/>
    </source>
</evidence>
<dbReference type="InterPro" id="IPR040570">
    <property type="entry name" value="LAL_C2"/>
</dbReference>
<dbReference type="InterPro" id="IPR011761">
    <property type="entry name" value="ATP-grasp"/>
</dbReference>
<reference evidence="6 7" key="1">
    <citation type="submission" date="2023-03" db="EMBL/GenBank/DDBJ databases">
        <authorList>
            <person name="Menendez E."/>
            <person name="Kaur S."/>
            <person name="Flores-Felix J.D."/>
            <person name="diCenzo G.C."/>
            <person name="Peix A."/>
            <person name="Velazquez E."/>
        </authorList>
    </citation>
    <scope>NUCLEOTIDE SEQUENCE [LARGE SCALE GENOMIC DNA]</scope>
    <source>
        <strain evidence="6 7">CCBAU 71714</strain>
        <plasmid evidence="6 7">pSkuCCBAU71714a</plasmid>
    </source>
</reference>
<sequence length="408" mass="44488">MAKRVLILIEGSRVTGPLYVQAAQHLGLHTITLSADPTQYDYIEERNGTAIRVDTGSLDALIGECSRLHALYDIAGITGALDSVYANVAKLCQYFDLPGPNPASIERCCDKLTQHQLLARAGIPIPAYRVAANAKEVESAVAEIGLPVILKPAAGSGSSGVRLCCTVDEVKDHATYLLGGTHKRQSPPAILVEEFAQGSHYVAHVMGTKVIGIELADFHRPPHFVFRQSTFPAQLTEHEHERVADVALRSSQALGLEWGPTNVEIRWTKRGPVVIEVNPRLAGAPDSQLVQLAHGVDLITEHIKLVIGEQWDLRKRFSYTAAARLLNPNNDGTLDWIHGVARAAAIPGIVEVKLYLKANTPAVRRGDYRDSLGHVIAASPTHSQTEAILQRAVDLIHWSITPFQTRDE</sequence>
<proteinExistence type="predicted"/>
<protein>
    <submittedName>
        <fullName evidence="6">Acetyl-CoA carboxylase biotin carboxylase subunit family protein</fullName>
    </submittedName>
</protein>
<dbReference type="PANTHER" id="PTHR43585">
    <property type="entry name" value="FUMIPYRROLE BIOSYNTHESIS PROTEIN C"/>
    <property type="match status" value="1"/>
</dbReference>
<evidence type="ECO:0000259" key="5">
    <source>
        <dbReference type="PROSITE" id="PS50975"/>
    </source>
</evidence>
<dbReference type="PROSITE" id="PS00867">
    <property type="entry name" value="CPSASE_2"/>
    <property type="match status" value="1"/>
</dbReference>
<dbReference type="RefSeq" id="WP_127701837.1">
    <property type="nucleotide sequence ID" value="NZ_CP120366.1"/>
</dbReference>
<dbReference type="Pfam" id="PF02786">
    <property type="entry name" value="CPSase_L_D2"/>
    <property type="match status" value="1"/>
</dbReference>
<geneLocation type="plasmid" evidence="6 7">
    <name>pSkuCCBAU71714a</name>
</geneLocation>
<dbReference type="Proteomes" id="UP001233264">
    <property type="component" value="Plasmid pSkuCCBAU71714a"/>
</dbReference>
<dbReference type="Gene3D" id="3.30.470.20">
    <property type="entry name" value="ATP-grasp fold, B domain"/>
    <property type="match status" value="1"/>
</dbReference>
<dbReference type="PANTHER" id="PTHR43585:SF2">
    <property type="entry name" value="ATP-GRASP ENZYME FSQD"/>
    <property type="match status" value="1"/>
</dbReference>
<dbReference type="InterPro" id="IPR052032">
    <property type="entry name" value="ATP-dep_AA_Ligase"/>
</dbReference>
<evidence type="ECO:0000256" key="4">
    <source>
        <dbReference type="PROSITE-ProRule" id="PRU00409"/>
    </source>
</evidence>
<keyword evidence="2 4" id="KW-0547">Nucleotide-binding</keyword>
<feature type="domain" description="ATP-grasp" evidence="5">
    <location>
        <begin position="115"/>
        <end position="307"/>
    </location>
</feature>
<gene>
    <name evidence="6" type="ORF">PZL22_006042</name>
</gene>
<keyword evidence="7" id="KW-1185">Reference proteome</keyword>
<keyword evidence="6" id="KW-0614">Plasmid</keyword>
<organism evidence="6 7">
    <name type="scientific">Sinorhizobium kummerowiae</name>
    <dbReference type="NCBI Taxonomy" id="158892"/>
    <lineage>
        <taxon>Bacteria</taxon>
        <taxon>Pseudomonadati</taxon>
        <taxon>Pseudomonadota</taxon>
        <taxon>Alphaproteobacteria</taxon>
        <taxon>Hyphomicrobiales</taxon>
        <taxon>Rhizobiaceae</taxon>
        <taxon>Sinorhizobium/Ensifer group</taxon>
        <taxon>Sinorhizobium</taxon>
    </lineage>
</organism>
<dbReference type="InterPro" id="IPR005479">
    <property type="entry name" value="CPAse_ATP-bd"/>
</dbReference>
<dbReference type="SUPFAM" id="SSF56059">
    <property type="entry name" value="Glutathione synthetase ATP-binding domain-like"/>
    <property type="match status" value="1"/>
</dbReference>
<keyword evidence="3 4" id="KW-0067">ATP-binding</keyword>
<keyword evidence="1" id="KW-0436">Ligase</keyword>
<evidence type="ECO:0000256" key="2">
    <source>
        <dbReference type="ARBA" id="ARBA00022741"/>
    </source>
</evidence>
<dbReference type="Pfam" id="PF18603">
    <property type="entry name" value="LAL_C2"/>
    <property type="match status" value="1"/>
</dbReference>
<dbReference type="PROSITE" id="PS50975">
    <property type="entry name" value="ATP_GRASP"/>
    <property type="match status" value="1"/>
</dbReference>
<dbReference type="EMBL" id="CP120366">
    <property type="protein sequence ID" value="WHS95870.1"/>
    <property type="molecule type" value="Genomic_DNA"/>
</dbReference>
<evidence type="ECO:0000313" key="6">
    <source>
        <dbReference type="EMBL" id="WHS95870.1"/>
    </source>
</evidence>
<accession>A0ABY8TDI2</accession>